<protein>
    <submittedName>
        <fullName evidence="3">Bacteriophage tail sheath protein</fullName>
    </submittedName>
</protein>
<accession>A0ABQ0P1C8</accession>
<proteinExistence type="inferred from homology"/>
<dbReference type="InterPro" id="IPR035089">
    <property type="entry name" value="Phage_sheath_subtilisin"/>
</dbReference>
<comment type="similarity">
    <text evidence="1">Belongs to the myoviridae tail sheath protein family.</text>
</comment>
<organism evidence="3 4">
    <name type="scientific">Saccharibacter floricola DSM 15669</name>
    <dbReference type="NCBI Taxonomy" id="1123227"/>
    <lineage>
        <taxon>Bacteria</taxon>
        <taxon>Pseudomonadati</taxon>
        <taxon>Pseudomonadota</taxon>
        <taxon>Alphaproteobacteria</taxon>
        <taxon>Acetobacterales</taxon>
        <taxon>Acetobacteraceae</taxon>
        <taxon>Saccharibacter</taxon>
    </lineage>
</organism>
<sequence>MDFEQIPGTLHVPGSYTEIRDVPAPGTLTGMPLRPLIVGQTENAALAGQLYRNVTVGQIETLFGSGSIIAQAVRGFTTEQPSLSVDIVTVALPKEATPASGSLAFSGAPQQTGTAAVRLAGQRVSWSVQSSDTPQLIATNLLAAIKASTLSQQTGLTAALGKDGASVVLTAGESGAVTNDIDIRASSALSDQVPGVTITVSPMSGGTGTPDVTPAITALGDLWYTDVVLLQNDQEAISAFVGEAKRRGNAMVAKDMRVCVGLRATLGQALAFQQNVETAEELVLFAWENPHASTWQMAASLGAVMAQSLNSDPARQLRGLPLTTLTGLGPDHADDFTLSQRNVLLGNGCSTVIVNDDGTVTLQRVITTRTQQPDTSTPSGVWDVMIPAIGARVRFEWNTTIEAHYARAKLADDGSPLANQDGVVTPRTLKASWVAQCTLYEMQGWIDDVATTGPQAVFERDASDRSRVNSTLPIKPIGSLMVLANILTMEV</sequence>
<dbReference type="Proteomes" id="UP001062901">
    <property type="component" value="Unassembled WGS sequence"/>
</dbReference>
<evidence type="ECO:0000259" key="2">
    <source>
        <dbReference type="Pfam" id="PF04984"/>
    </source>
</evidence>
<name>A0ABQ0P1C8_9PROT</name>
<comment type="caution">
    <text evidence="3">The sequence shown here is derived from an EMBL/GenBank/DDBJ whole genome shotgun (WGS) entry which is preliminary data.</text>
</comment>
<reference evidence="3" key="1">
    <citation type="submission" date="2013-04" db="EMBL/GenBank/DDBJ databases">
        <title>The genome sequencing project of 58 acetic acid bacteria.</title>
        <authorList>
            <person name="Okamoto-Kainuma A."/>
            <person name="Ishikawa M."/>
            <person name="Umino S."/>
            <person name="Koizumi Y."/>
            <person name="Shiwa Y."/>
            <person name="Yoshikawa H."/>
            <person name="Matsutani M."/>
            <person name="Matsushita K."/>
        </authorList>
    </citation>
    <scope>NUCLEOTIDE SEQUENCE</scope>
    <source>
        <strain evidence="3">DSM 15669</strain>
    </source>
</reference>
<feature type="domain" description="Tail sheath protein subtilisin-like" evidence="2">
    <location>
        <begin position="205"/>
        <end position="368"/>
    </location>
</feature>
<dbReference type="Pfam" id="PF04984">
    <property type="entry name" value="Phage_sheath_1"/>
    <property type="match status" value="1"/>
</dbReference>
<dbReference type="RefSeq" id="WP_018980436.1">
    <property type="nucleotide sequence ID" value="NZ_BAQD01000147.1"/>
</dbReference>
<evidence type="ECO:0000313" key="4">
    <source>
        <dbReference type="Proteomes" id="UP001062901"/>
    </source>
</evidence>
<evidence type="ECO:0000256" key="1">
    <source>
        <dbReference type="ARBA" id="ARBA00008005"/>
    </source>
</evidence>
<evidence type="ECO:0000313" key="3">
    <source>
        <dbReference type="EMBL" id="GBQ08938.1"/>
    </source>
</evidence>
<gene>
    <name evidence="3" type="ORF">AA15669_1972</name>
</gene>
<keyword evidence="4" id="KW-1185">Reference proteome</keyword>
<dbReference type="EMBL" id="BAQD01000147">
    <property type="protein sequence ID" value="GBQ08938.1"/>
    <property type="molecule type" value="Genomic_DNA"/>
</dbReference>